<evidence type="ECO:0000313" key="2">
    <source>
        <dbReference type="EMBL" id="ORX77729.1"/>
    </source>
</evidence>
<dbReference type="InParanoid" id="A0A1Y1WVZ0"/>
<gene>
    <name evidence="2" type="ORF">K493DRAFT_392217</name>
</gene>
<keyword evidence="1" id="KW-0732">Signal</keyword>
<dbReference type="Proteomes" id="UP000193498">
    <property type="component" value="Unassembled WGS sequence"/>
</dbReference>
<evidence type="ECO:0000313" key="3">
    <source>
        <dbReference type="Proteomes" id="UP000193498"/>
    </source>
</evidence>
<evidence type="ECO:0000256" key="1">
    <source>
        <dbReference type="SAM" id="SignalP"/>
    </source>
</evidence>
<name>A0A1Y1WVZ0_9FUNG</name>
<dbReference type="EMBL" id="MCFE01000860">
    <property type="protein sequence ID" value="ORX77729.1"/>
    <property type="molecule type" value="Genomic_DNA"/>
</dbReference>
<dbReference type="AlphaFoldDB" id="A0A1Y1WVZ0"/>
<proteinExistence type="predicted"/>
<keyword evidence="3" id="KW-1185">Reference proteome</keyword>
<reference evidence="2 3" key="1">
    <citation type="submission" date="2016-07" db="EMBL/GenBank/DDBJ databases">
        <title>Pervasive Adenine N6-methylation of Active Genes in Fungi.</title>
        <authorList>
            <consortium name="DOE Joint Genome Institute"/>
            <person name="Mondo S.J."/>
            <person name="Dannebaum R.O."/>
            <person name="Kuo R.C."/>
            <person name="Labutti K."/>
            <person name="Haridas S."/>
            <person name="Kuo A."/>
            <person name="Salamov A."/>
            <person name="Ahrendt S.R."/>
            <person name="Lipzen A."/>
            <person name="Sullivan W."/>
            <person name="Andreopoulos W.B."/>
            <person name="Clum A."/>
            <person name="Lindquist E."/>
            <person name="Daum C."/>
            <person name="Ramamoorthy G.K."/>
            <person name="Gryganskyi A."/>
            <person name="Culley D."/>
            <person name="Magnuson J.K."/>
            <person name="James T.Y."/>
            <person name="O'Malley M.A."/>
            <person name="Stajich J.E."/>
            <person name="Spatafora J.W."/>
            <person name="Visel A."/>
            <person name="Grigoriev I.V."/>
        </authorList>
    </citation>
    <scope>NUCLEOTIDE SEQUENCE [LARGE SCALE GENOMIC DNA]</scope>
    <source>
        <strain evidence="2 3">CBS 931.73</strain>
    </source>
</reference>
<organism evidence="2 3">
    <name type="scientific">Basidiobolus meristosporus CBS 931.73</name>
    <dbReference type="NCBI Taxonomy" id="1314790"/>
    <lineage>
        <taxon>Eukaryota</taxon>
        <taxon>Fungi</taxon>
        <taxon>Fungi incertae sedis</taxon>
        <taxon>Zoopagomycota</taxon>
        <taxon>Entomophthoromycotina</taxon>
        <taxon>Basidiobolomycetes</taxon>
        <taxon>Basidiobolales</taxon>
        <taxon>Basidiobolaceae</taxon>
        <taxon>Basidiobolus</taxon>
    </lineage>
</organism>
<accession>A0A1Y1WVZ0</accession>
<sequence length="222" mass="24077">MQLRLTDLAVWTVLATSALAKPIGIALDLTGKIPALTSTPIAQEYPVDVPCNNSTEAQNLYGGFPVCNPAWFSGVVATELDAKFLIWTSPSNQKAIEDNDVNEAVAATATISLANGASGVDGFPITYPEFRQCANIDPVENNGGFVLYWPTEAIYCFYSESNCVGERVCMIPHGPGSEYNTIVPATENMIKNGLRSSVVLPMMPKNGYKAPYTMNPFENYDY</sequence>
<feature type="chain" id="PRO_5012372584" evidence="1">
    <location>
        <begin position="21"/>
        <end position="222"/>
    </location>
</feature>
<protein>
    <submittedName>
        <fullName evidence="2">Uncharacterized protein</fullName>
    </submittedName>
</protein>
<comment type="caution">
    <text evidence="2">The sequence shown here is derived from an EMBL/GenBank/DDBJ whole genome shotgun (WGS) entry which is preliminary data.</text>
</comment>
<feature type="signal peptide" evidence="1">
    <location>
        <begin position="1"/>
        <end position="20"/>
    </location>
</feature>